<comment type="subcellular location">
    <subcellularLocation>
        <location evidence="1">Cell outer membrane</location>
    </subcellularLocation>
</comment>
<dbReference type="RefSeq" id="WP_133699000.1">
    <property type="nucleotide sequence ID" value="NZ_SNXS01000001.1"/>
</dbReference>
<sequence length="189" mass="19455">MNKFQILLASALTAVAGAASAQAAGQSYIGASIGLQNKYSIECVGGAACDKTGSFGGKVYGGYNIDQFAVEGMVFSTGRAKGSVLKSGSLVAGEVRNMGLGVYGVLPLTVDNFTLKGKLGLAYVNSKATYAAGGSQSKSSFAPVFGAGVSYAINKQWSVNGDWDHIRAKYSSDGKARVNMLSAGLSYKF</sequence>
<feature type="domain" description="Outer membrane protein beta-barrel" evidence="4">
    <location>
        <begin position="9"/>
        <end position="189"/>
    </location>
</feature>
<dbReference type="SUPFAM" id="SSF56925">
    <property type="entry name" value="OMPA-like"/>
    <property type="match status" value="1"/>
</dbReference>
<protein>
    <submittedName>
        <fullName evidence="5">Opacity protein-like surface antigen</fullName>
    </submittedName>
</protein>
<evidence type="ECO:0000256" key="2">
    <source>
        <dbReference type="ARBA" id="ARBA00022729"/>
    </source>
</evidence>
<dbReference type="Pfam" id="PF13505">
    <property type="entry name" value="OMP_b-brl"/>
    <property type="match status" value="1"/>
</dbReference>
<evidence type="ECO:0000256" key="3">
    <source>
        <dbReference type="SAM" id="SignalP"/>
    </source>
</evidence>
<evidence type="ECO:0000259" key="4">
    <source>
        <dbReference type="Pfam" id="PF13505"/>
    </source>
</evidence>
<gene>
    <name evidence="5" type="ORF">DES47_101422</name>
</gene>
<organism evidence="5 6">
    <name type="scientific">Roseateles toxinivorans</name>
    <dbReference type="NCBI Taxonomy" id="270368"/>
    <lineage>
        <taxon>Bacteria</taxon>
        <taxon>Pseudomonadati</taxon>
        <taxon>Pseudomonadota</taxon>
        <taxon>Betaproteobacteria</taxon>
        <taxon>Burkholderiales</taxon>
        <taxon>Sphaerotilaceae</taxon>
        <taxon>Roseateles</taxon>
    </lineage>
</organism>
<evidence type="ECO:0000256" key="1">
    <source>
        <dbReference type="ARBA" id="ARBA00004442"/>
    </source>
</evidence>
<dbReference type="InterPro" id="IPR011250">
    <property type="entry name" value="OMP/PagP_B-barrel"/>
</dbReference>
<dbReference type="AlphaFoldDB" id="A0A4R6QUN5"/>
<feature type="signal peptide" evidence="3">
    <location>
        <begin position="1"/>
        <end position="23"/>
    </location>
</feature>
<dbReference type="Gene3D" id="2.40.160.20">
    <property type="match status" value="1"/>
</dbReference>
<dbReference type="EMBL" id="SNXS01000001">
    <property type="protein sequence ID" value="TDP74365.1"/>
    <property type="molecule type" value="Genomic_DNA"/>
</dbReference>
<evidence type="ECO:0000313" key="6">
    <source>
        <dbReference type="Proteomes" id="UP000295361"/>
    </source>
</evidence>
<accession>A0A4R6QUN5</accession>
<dbReference type="InterPro" id="IPR027385">
    <property type="entry name" value="Beta-barrel_OMP"/>
</dbReference>
<proteinExistence type="predicted"/>
<dbReference type="GO" id="GO:0009279">
    <property type="term" value="C:cell outer membrane"/>
    <property type="evidence" value="ECO:0007669"/>
    <property type="project" value="UniProtKB-SubCell"/>
</dbReference>
<dbReference type="Proteomes" id="UP000295361">
    <property type="component" value="Unassembled WGS sequence"/>
</dbReference>
<dbReference type="InParanoid" id="A0A4R6QUN5"/>
<keyword evidence="6" id="KW-1185">Reference proteome</keyword>
<dbReference type="OrthoDB" id="5360144at2"/>
<name>A0A4R6QUN5_9BURK</name>
<feature type="chain" id="PRO_5020923813" evidence="3">
    <location>
        <begin position="24"/>
        <end position="189"/>
    </location>
</feature>
<comment type="caution">
    <text evidence="5">The sequence shown here is derived from an EMBL/GenBank/DDBJ whole genome shotgun (WGS) entry which is preliminary data.</text>
</comment>
<keyword evidence="2 3" id="KW-0732">Signal</keyword>
<reference evidence="5 6" key="1">
    <citation type="submission" date="2019-03" db="EMBL/GenBank/DDBJ databases">
        <title>Genomic Encyclopedia of Type Strains, Phase IV (KMG-IV): sequencing the most valuable type-strain genomes for metagenomic binning, comparative biology and taxonomic classification.</title>
        <authorList>
            <person name="Goeker M."/>
        </authorList>
    </citation>
    <scope>NUCLEOTIDE SEQUENCE [LARGE SCALE GENOMIC DNA]</scope>
    <source>
        <strain evidence="5 6">DSM 16998</strain>
    </source>
</reference>
<evidence type="ECO:0000313" key="5">
    <source>
        <dbReference type="EMBL" id="TDP74365.1"/>
    </source>
</evidence>